<sequence length="273" mass="33368">MQELFFYKIRLLFIFCLNISFSIYYMLLYRSSFSIFIIFLMFINFFVMVSYLRYFYEIDFKGNKIFYKKFCFKVNFDFHDIIWIEKRLLDNMLILGLNNGTKIKMCFLRKEYLSSFFKKLKLIRSDLFITKIQELPIRYHVSGTYILMYLFRVLINIFVYYISFGSIIVFSLVFILGIKVLIRDILVLKNLVIFYEFRQNSVYERKLFSGKEYYYEFFNKIFVYNSELTGDGYLSFVYSYKSIFKKVYINDEGMSYSMKKVFAYIDKYCNKCS</sequence>
<feature type="transmembrane region" description="Helical" evidence="1">
    <location>
        <begin position="161"/>
        <end position="182"/>
    </location>
</feature>
<keyword evidence="3" id="KW-1185">Reference proteome</keyword>
<keyword evidence="1" id="KW-1133">Transmembrane helix</keyword>
<protein>
    <submittedName>
        <fullName evidence="2">Uncharacterized conserved protein</fullName>
    </submittedName>
</protein>
<reference evidence="2 3" key="1">
    <citation type="journal article" date="2008" name="PLoS Genet.">
        <title>The genome of Borrelia recurrentis, the agent of deadly louse-borne relapsing fever, is a degraded subset of tick-borne Borrelia duttonii.</title>
        <authorList>
            <person name="Lescot M."/>
            <person name="Audic S."/>
            <person name="Robert C."/>
            <person name="Nguyen T.T."/>
            <person name="Blanc G."/>
            <person name="Cutler S.J."/>
            <person name="Wincker P."/>
            <person name="Couloux A."/>
            <person name="Claverie J.-M."/>
            <person name="Raoult D."/>
            <person name="Drancourt M."/>
        </authorList>
    </citation>
    <scope>NUCLEOTIDE SEQUENCE [LARGE SCALE GENOMIC DNA]</scope>
    <source>
        <strain evidence="2 3">Ly</strain>
    </source>
</reference>
<dbReference type="Proteomes" id="UP000000611">
    <property type="component" value="Chromosome"/>
</dbReference>
<name>B5RL58_BORDL</name>
<evidence type="ECO:0000313" key="3">
    <source>
        <dbReference type="Proteomes" id="UP000000611"/>
    </source>
</evidence>
<dbReference type="AlphaFoldDB" id="B5RL58"/>
<accession>B5RL58</accession>
<gene>
    <name evidence="2" type="ordered locus">BDU_234</name>
</gene>
<dbReference type="HOGENOM" id="CLU_1018059_0_0_12"/>
<keyword evidence="1" id="KW-0472">Membrane</keyword>
<proteinExistence type="predicted"/>
<organism evidence="2 3">
    <name type="scientific">Borrelia duttonii (strain Ly)</name>
    <dbReference type="NCBI Taxonomy" id="412419"/>
    <lineage>
        <taxon>Bacteria</taxon>
        <taxon>Pseudomonadati</taxon>
        <taxon>Spirochaetota</taxon>
        <taxon>Spirochaetia</taxon>
        <taxon>Spirochaetales</taxon>
        <taxon>Borreliaceae</taxon>
        <taxon>Borrelia</taxon>
    </lineage>
</organism>
<evidence type="ECO:0000256" key="1">
    <source>
        <dbReference type="SAM" id="Phobius"/>
    </source>
</evidence>
<dbReference type="KEGG" id="bdu:BDU_234"/>
<dbReference type="OrthoDB" id="350387at2"/>
<keyword evidence="1" id="KW-0812">Transmembrane</keyword>
<evidence type="ECO:0000313" key="2">
    <source>
        <dbReference type="EMBL" id="ACH93187.1"/>
    </source>
</evidence>
<feature type="transmembrane region" description="Helical" evidence="1">
    <location>
        <begin position="7"/>
        <end position="27"/>
    </location>
</feature>
<feature type="transmembrane region" description="Helical" evidence="1">
    <location>
        <begin position="33"/>
        <end position="56"/>
    </location>
</feature>
<dbReference type="EMBL" id="CP000976">
    <property type="protein sequence ID" value="ACH93187.1"/>
    <property type="molecule type" value="Genomic_DNA"/>
</dbReference>
<dbReference type="STRING" id="412419.BDU_234"/>